<dbReference type="GO" id="GO:0003677">
    <property type="term" value="F:DNA binding"/>
    <property type="evidence" value="ECO:0007669"/>
    <property type="project" value="UniProtKB-KW"/>
</dbReference>
<feature type="domain" description="HTH marR-type" evidence="4">
    <location>
        <begin position="6"/>
        <end position="139"/>
    </location>
</feature>
<dbReference type="RefSeq" id="WP_184865191.1">
    <property type="nucleotide sequence ID" value="NZ_JACHLK010000023.1"/>
</dbReference>
<dbReference type="PANTHER" id="PTHR33164:SF107">
    <property type="entry name" value="TRANSCRIPTIONAL REGULATORY PROTEIN"/>
    <property type="match status" value="1"/>
</dbReference>
<organism evidence="5 6">
    <name type="scientific">Acidovorax soli</name>
    <dbReference type="NCBI Taxonomy" id="592050"/>
    <lineage>
        <taxon>Bacteria</taxon>
        <taxon>Pseudomonadati</taxon>
        <taxon>Pseudomonadota</taxon>
        <taxon>Betaproteobacteria</taxon>
        <taxon>Burkholderiales</taxon>
        <taxon>Comamonadaceae</taxon>
        <taxon>Acidovorax</taxon>
    </lineage>
</organism>
<evidence type="ECO:0000313" key="5">
    <source>
        <dbReference type="EMBL" id="MBB6563803.1"/>
    </source>
</evidence>
<evidence type="ECO:0000256" key="1">
    <source>
        <dbReference type="ARBA" id="ARBA00023015"/>
    </source>
</evidence>
<dbReference type="GO" id="GO:0003700">
    <property type="term" value="F:DNA-binding transcription factor activity"/>
    <property type="evidence" value="ECO:0007669"/>
    <property type="project" value="InterPro"/>
</dbReference>
<dbReference type="InterPro" id="IPR000835">
    <property type="entry name" value="HTH_MarR-typ"/>
</dbReference>
<dbReference type="Gene3D" id="1.10.10.10">
    <property type="entry name" value="Winged helix-like DNA-binding domain superfamily/Winged helix DNA-binding domain"/>
    <property type="match status" value="1"/>
</dbReference>
<keyword evidence="3" id="KW-0804">Transcription</keyword>
<dbReference type="InterPro" id="IPR023187">
    <property type="entry name" value="Tscrpt_reg_MarR-type_CS"/>
</dbReference>
<dbReference type="GO" id="GO:0006950">
    <property type="term" value="P:response to stress"/>
    <property type="evidence" value="ECO:0007669"/>
    <property type="project" value="TreeGrafter"/>
</dbReference>
<dbReference type="InterPro" id="IPR036388">
    <property type="entry name" value="WH-like_DNA-bd_sf"/>
</dbReference>
<dbReference type="PROSITE" id="PS01117">
    <property type="entry name" value="HTH_MARR_1"/>
    <property type="match status" value="1"/>
</dbReference>
<evidence type="ECO:0000256" key="2">
    <source>
        <dbReference type="ARBA" id="ARBA00023125"/>
    </source>
</evidence>
<sequence>MKKPARPRYVMLLNMAQRAVERWVLDQADTEVSLTAPQAGALMYLARHDGALMGDVAQALGIGAPAMSGMADRLARYGLIERCRDGRDGRIMRVYLTELGQANARRAKALAGQMNARFSDGFTDAEMDVVARWLQALPGKFAAASQAQAQAGPAATALPH</sequence>
<evidence type="ECO:0000259" key="4">
    <source>
        <dbReference type="PROSITE" id="PS50995"/>
    </source>
</evidence>
<reference evidence="5 6" key="1">
    <citation type="submission" date="2020-08" db="EMBL/GenBank/DDBJ databases">
        <title>Functional genomics of gut bacteria from endangered species of beetles.</title>
        <authorList>
            <person name="Carlos-Shanley C."/>
        </authorList>
    </citation>
    <scope>NUCLEOTIDE SEQUENCE [LARGE SCALE GENOMIC DNA]</scope>
    <source>
        <strain evidence="5 6">S00198</strain>
    </source>
</reference>
<evidence type="ECO:0000256" key="3">
    <source>
        <dbReference type="ARBA" id="ARBA00023163"/>
    </source>
</evidence>
<keyword evidence="6" id="KW-1185">Reference proteome</keyword>
<dbReference type="SMART" id="SM00347">
    <property type="entry name" value="HTH_MARR"/>
    <property type="match status" value="1"/>
</dbReference>
<name>A0A7X0UD51_9BURK</name>
<evidence type="ECO:0000313" key="6">
    <source>
        <dbReference type="Proteomes" id="UP000575083"/>
    </source>
</evidence>
<dbReference type="InterPro" id="IPR039422">
    <property type="entry name" value="MarR/SlyA-like"/>
</dbReference>
<keyword evidence="2 5" id="KW-0238">DNA-binding</keyword>
<dbReference type="InterPro" id="IPR036390">
    <property type="entry name" value="WH_DNA-bd_sf"/>
</dbReference>
<protein>
    <submittedName>
        <fullName evidence="5">DNA-binding MarR family transcriptional regulator</fullName>
    </submittedName>
</protein>
<dbReference type="PROSITE" id="PS50995">
    <property type="entry name" value="HTH_MARR_2"/>
    <property type="match status" value="1"/>
</dbReference>
<dbReference type="Proteomes" id="UP000575083">
    <property type="component" value="Unassembled WGS sequence"/>
</dbReference>
<comment type="caution">
    <text evidence="5">The sequence shown here is derived from an EMBL/GenBank/DDBJ whole genome shotgun (WGS) entry which is preliminary data.</text>
</comment>
<proteinExistence type="predicted"/>
<gene>
    <name evidence="5" type="ORF">HNP48_006529</name>
</gene>
<dbReference type="SUPFAM" id="SSF46785">
    <property type="entry name" value="Winged helix' DNA-binding domain"/>
    <property type="match status" value="1"/>
</dbReference>
<dbReference type="EMBL" id="JACHLK010000023">
    <property type="protein sequence ID" value="MBB6563803.1"/>
    <property type="molecule type" value="Genomic_DNA"/>
</dbReference>
<keyword evidence="1" id="KW-0805">Transcription regulation</keyword>
<dbReference type="AlphaFoldDB" id="A0A7X0UD51"/>
<dbReference type="PANTHER" id="PTHR33164">
    <property type="entry name" value="TRANSCRIPTIONAL REGULATOR, MARR FAMILY"/>
    <property type="match status" value="1"/>
</dbReference>
<accession>A0A7X0UD51</accession>
<dbReference type="Pfam" id="PF12802">
    <property type="entry name" value="MarR_2"/>
    <property type="match status" value="1"/>
</dbReference>